<accession>A0ABX7AMC8</accession>
<evidence type="ECO:0000313" key="2">
    <source>
        <dbReference type="Proteomes" id="UP000596049"/>
    </source>
</evidence>
<keyword evidence="2" id="KW-1185">Reference proteome</keyword>
<organism evidence="1 2">
    <name type="scientific">Lysinibacillus agricola</name>
    <dbReference type="NCBI Taxonomy" id="2590012"/>
    <lineage>
        <taxon>Bacteria</taxon>
        <taxon>Bacillati</taxon>
        <taxon>Bacillota</taxon>
        <taxon>Bacilli</taxon>
        <taxon>Bacillales</taxon>
        <taxon>Bacillaceae</taxon>
        <taxon>Lysinibacillus</taxon>
    </lineage>
</organism>
<dbReference type="Proteomes" id="UP000596049">
    <property type="component" value="Chromosome"/>
</dbReference>
<evidence type="ECO:0008006" key="3">
    <source>
        <dbReference type="Google" id="ProtNLM"/>
    </source>
</evidence>
<protein>
    <recommendedName>
        <fullName evidence="3">PLAT domain-containing protein</fullName>
    </recommendedName>
</protein>
<sequence>MSTVGGNLEKKEIGLPIGVSGTHNNTEIDKVTGFLRLAQTDIDGSGKSIYVEEGSWTSDVINLEDKFQDFDKVFTNNINNGSSSIAVLTRVSDDGYNWSDWIAIAEDGAIQSETKQYIQVRIDIFAGFVTDHFVISNSDFENNEFVEKFNDIKLKREYQYDMNLDSKWSDTGSLHSKKITRNEWLRIDSLEVSIDK</sequence>
<proteinExistence type="predicted"/>
<name>A0ABX7AMC8_9BACI</name>
<dbReference type="EMBL" id="CP067341">
    <property type="protein sequence ID" value="QQP10911.1"/>
    <property type="molecule type" value="Genomic_DNA"/>
</dbReference>
<gene>
    <name evidence="1" type="ORF">FJQ98_16845</name>
</gene>
<reference evidence="1 2" key="1">
    <citation type="submission" date="2020-01" db="EMBL/GenBank/DDBJ databases">
        <authorList>
            <person name="Liu G."/>
            <person name="Liu B."/>
        </authorList>
    </citation>
    <scope>NUCLEOTIDE SEQUENCE [LARGE SCALE GENOMIC DNA]</scope>
    <source>
        <strain evidence="1 2">FJAT-51161</strain>
    </source>
</reference>
<evidence type="ECO:0000313" key="1">
    <source>
        <dbReference type="EMBL" id="QQP10911.1"/>
    </source>
</evidence>
<dbReference type="RefSeq" id="WP_053595628.1">
    <property type="nucleotide sequence ID" value="NZ_CP067341.1"/>
</dbReference>